<name>A0A7S2Q361_9STRA</name>
<proteinExistence type="predicted"/>
<dbReference type="SUPFAM" id="SSF50249">
    <property type="entry name" value="Nucleic acid-binding proteins"/>
    <property type="match status" value="1"/>
</dbReference>
<dbReference type="AlphaFoldDB" id="A0A7S2Q361"/>
<dbReference type="InterPro" id="IPR019844">
    <property type="entry name" value="CSD_CS"/>
</dbReference>
<dbReference type="GO" id="GO:0003676">
    <property type="term" value="F:nucleic acid binding"/>
    <property type="evidence" value="ECO:0007669"/>
    <property type="project" value="InterPro"/>
</dbReference>
<dbReference type="SMART" id="SM00357">
    <property type="entry name" value="CSP"/>
    <property type="match status" value="1"/>
</dbReference>
<dbReference type="PRINTS" id="PR00050">
    <property type="entry name" value="COLDSHOCK"/>
</dbReference>
<dbReference type="InterPro" id="IPR011129">
    <property type="entry name" value="CSD"/>
</dbReference>
<dbReference type="CDD" id="cd04458">
    <property type="entry name" value="CSP_CDS"/>
    <property type="match status" value="1"/>
</dbReference>
<dbReference type="PANTHER" id="PTHR46565:SF20">
    <property type="entry name" value="COLD SHOCK DOMAIN-CONTAINING PROTEIN 4"/>
    <property type="match status" value="1"/>
</dbReference>
<dbReference type="EMBL" id="HBGZ01032525">
    <property type="protein sequence ID" value="CAD9631180.1"/>
    <property type="molecule type" value="Transcribed_RNA"/>
</dbReference>
<organism evidence="2">
    <name type="scientific">Skeletonema marinoi</name>
    <dbReference type="NCBI Taxonomy" id="267567"/>
    <lineage>
        <taxon>Eukaryota</taxon>
        <taxon>Sar</taxon>
        <taxon>Stramenopiles</taxon>
        <taxon>Ochrophyta</taxon>
        <taxon>Bacillariophyta</taxon>
        <taxon>Coscinodiscophyceae</taxon>
        <taxon>Thalassiosirophycidae</taxon>
        <taxon>Thalassiosirales</taxon>
        <taxon>Skeletonemataceae</taxon>
        <taxon>Skeletonema</taxon>
        <taxon>Skeletonema marinoi-dohrnii complex</taxon>
    </lineage>
</organism>
<protein>
    <recommendedName>
        <fullName evidence="1">CSD domain-containing protein</fullName>
    </recommendedName>
</protein>
<dbReference type="Pfam" id="PF00313">
    <property type="entry name" value="CSD"/>
    <property type="match status" value="1"/>
</dbReference>
<feature type="domain" description="CSD" evidence="1">
    <location>
        <begin position="43"/>
        <end position="109"/>
    </location>
</feature>
<accession>A0A7S2Q361</accession>
<dbReference type="Gene3D" id="2.40.50.140">
    <property type="entry name" value="Nucleic acid-binding proteins"/>
    <property type="match status" value="1"/>
</dbReference>
<sequence>MFRILATRATTAVRCTPIYATSHKSALAVSSLTRFFSDEVSEKVKGTVKWFDATKGFGFLVPDDGSADIFVHHSAIHAEGFRSLGDGEAVEFEVITEPNGRSKAFNVTGPDGSYVQGAPKRFNNDFGHDDRGY</sequence>
<evidence type="ECO:0000313" key="2">
    <source>
        <dbReference type="EMBL" id="CAD9631180.1"/>
    </source>
</evidence>
<dbReference type="InterPro" id="IPR002059">
    <property type="entry name" value="CSP_DNA-bd"/>
</dbReference>
<dbReference type="PROSITE" id="PS00352">
    <property type="entry name" value="CSD_1"/>
    <property type="match status" value="1"/>
</dbReference>
<evidence type="ECO:0000259" key="1">
    <source>
        <dbReference type="PROSITE" id="PS51857"/>
    </source>
</evidence>
<gene>
    <name evidence="2" type="ORF">SMAR0320_LOCUS23250</name>
</gene>
<dbReference type="PROSITE" id="PS51857">
    <property type="entry name" value="CSD_2"/>
    <property type="match status" value="1"/>
</dbReference>
<reference evidence="2" key="1">
    <citation type="submission" date="2021-01" db="EMBL/GenBank/DDBJ databases">
        <authorList>
            <person name="Corre E."/>
            <person name="Pelletier E."/>
            <person name="Niang G."/>
            <person name="Scheremetjew M."/>
            <person name="Finn R."/>
            <person name="Kale V."/>
            <person name="Holt S."/>
            <person name="Cochrane G."/>
            <person name="Meng A."/>
            <person name="Brown T."/>
            <person name="Cohen L."/>
        </authorList>
    </citation>
    <scope>NUCLEOTIDE SEQUENCE</scope>
    <source>
        <strain evidence="2">SM1012Den-03</strain>
    </source>
</reference>
<dbReference type="PANTHER" id="PTHR46565">
    <property type="entry name" value="COLD SHOCK DOMAIN PROTEIN 2"/>
    <property type="match status" value="1"/>
</dbReference>
<dbReference type="InterPro" id="IPR012340">
    <property type="entry name" value="NA-bd_OB-fold"/>
</dbReference>